<gene>
    <name evidence="1" type="ORF">BZL29_7795</name>
</gene>
<sequence>MPHSFDFALGQRVRVYPGSSDERLGTVVEDFGDSSGHAVIIGNARIAEPSRRWAIELDDGNLIFADTVDLQNL</sequence>
<organism evidence="1 2">
    <name type="scientific">Mycobacterium kansasii</name>
    <dbReference type="NCBI Taxonomy" id="1768"/>
    <lineage>
        <taxon>Bacteria</taxon>
        <taxon>Bacillati</taxon>
        <taxon>Actinomycetota</taxon>
        <taxon>Actinomycetes</taxon>
        <taxon>Mycobacteriales</taxon>
        <taxon>Mycobacteriaceae</taxon>
        <taxon>Mycobacterium</taxon>
    </lineage>
</organism>
<dbReference type="EMBL" id="MVBN01000011">
    <property type="protein sequence ID" value="OOK65330.1"/>
    <property type="molecule type" value="Genomic_DNA"/>
</dbReference>
<evidence type="ECO:0000313" key="1">
    <source>
        <dbReference type="EMBL" id="OOK65330.1"/>
    </source>
</evidence>
<dbReference type="Proteomes" id="UP000188532">
    <property type="component" value="Unassembled WGS sequence"/>
</dbReference>
<evidence type="ECO:0000313" key="2">
    <source>
        <dbReference type="Proteomes" id="UP000188532"/>
    </source>
</evidence>
<name>A0A1V3WEF3_MYCKA</name>
<proteinExistence type="predicted"/>
<comment type="caution">
    <text evidence="1">The sequence shown here is derived from an EMBL/GenBank/DDBJ whole genome shotgun (WGS) entry which is preliminary data.</text>
</comment>
<accession>A0A1V3WEF3</accession>
<reference evidence="1 2" key="1">
    <citation type="submission" date="2017-02" db="EMBL/GenBank/DDBJ databases">
        <title>Complete genome sequences of Mycobacterium kansasii strains isolated from rhesus macaques.</title>
        <authorList>
            <person name="Panda A."/>
            <person name="Nagaraj S."/>
            <person name="Zhao X."/>
            <person name="Tettelin H."/>
            <person name="Detolla L.J."/>
        </authorList>
    </citation>
    <scope>NUCLEOTIDE SEQUENCE [LARGE SCALE GENOMIC DNA]</scope>
    <source>
        <strain evidence="1 2">11-3469</strain>
    </source>
</reference>
<protein>
    <submittedName>
        <fullName evidence="1">Uncharacterized protein</fullName>
    </submittedName>
</protein>
<dbReference type="AlphaFoldDB" id="A0A1V3WEF3"/>